<dbReference type="EMBL" id="JAAGOB010000008">
    <property type="protein sequence ID" value="NED96667.1"/>
    <property type="molecule type" value="Genomic_DNA"/>
</dbReference>
<organism evidence="1 2">
    <name type="scientific">Phytoactinopolyspora alkaliphila</name>
    <dbReference type="NCBI Taxonomy" id="1783498"/>
    <lineage>
        <taxon>Bacteria</taxon>
        <taxon>Bacillati</taxon>
        <taxon>Actinomycetota</taxon>
        <taxon>Actinomycetes</taxon>
        <taxon>Jiangellales</taxon>
        <taxon>Jiangellaceae</taxon>
        <taxon>Phytoactinopolyspora</taxon>
    </lineage>
</organism>
<proteinExistence type="predicted"/>
<keyword evidence="2" id="KW-1185">Reference proteome</keyword>
<name>A0A6N9YNZ2_9ACTN</name>
<accession>A0A6N9YNZ2</accession>
<sequence length="160" mass="18392">MNKIHMLLRVLHHAERIAARKLLVIGERHKSDHEVYHVTRDMAGWSHRHIRLLAEQGDRLGINLRDTTGRSRPLRVVRERTAELLGHRPESGLLLLRDLRKLHLDLVGLSVDWEILGQTAQGAKDDELLALTQKCHPDVLRQARWANNMIKVVSPQEMAS</sequence>
<dbReference type="AlphaFoldDB" id="A0A6N9YNZ2"/>
<evidence type="ECO:0000313" key="1">
    <source>
        <dbReference type="EMBL" id="NED96667.1"/>
    </source>
</evidence>
<reference evidence="1 2" key="1">
    <citation type="submission" date="2020-02" db="EMBL/GenBank/DDBJ databases">
        <authorList>
            <person name="Li X.-J."/>
            <person name="Feng X.-M."/>
        </authorList>
    </citation>
    <scope>NUCLEOTIDE SEQUENCE [LARGE SCALE GENOMIC DNA]</scope>
    <source>
        <strain evidence="1 2">CGMCC 4.7225</strain>
    </source>
</reference>
<evidence type="ECO:0000313" key="2">
    <source>
        <dbReference type="Proteomes" id="UP000469185"/>
    </source>
</evidence>
<dbReference type="RefSeq" id="WP_163819462.1">
    <property type="nucleotide sequence ID" value="NZ_JAAGOB010000008.1"/>
</dbReference>
<protein>
    <submittedName>
        <fullName evidence="1">Uncharacterized protein</fullName>
    </submittedName>
</protein>
<comment type="caution">
    <text evidence="1">The sequence shown here is derived from an EMBL/GenBank/DDBJ whole genome shotgun (WGS) entry which is preliminary data.</text>
</comment>
<dbReference type="Proteomes" id="UP000469185">
    <property type="component" value="Unassembled WGS sequence"/>
</dbReference>
<gene>
    <name evidence="1" type="ORF">G1H11_15260</name>
</gene>